<dbReference type="KEGG" id="dzi:111277597"/>
<protein>
    <submittedName>
        <fullName evidence="4">Uncharacterized protein LOC111277597</fullName>
    </submittedName>
</protein>
<dbReference type="AlphaFoldDB" id="A0A6P5WW72"/>
<reference evidence="4" key="1">
    <citation type="submission" date="2025-08" db="UniProtKB">
        <authorList>
            <consortium name="RefSeq"/>
        </authorList>
    </citation>
    <scope>IDENTIFICATION</scope>
    <source>
        <tissue evidence="4">Fruit stalk</tissue>
    </source>
</reference>
<name>A0A6P5WW72_DURZI</name>
<dbReference type="GeneID" id="111277597"/>
<evidence type="ECO:0000313" key="4">
    <source>
        <dbReference type="RefSeq" id="XP_022719746.1"/>
    </source>
</evidence>
<feature type="domain" description="Disease resistance protein At4g27190-like leucine-rich repeats" evidence="2">
    <location>
        <begin position="20"/>
        <end position="112"/>
    </location>
</feature>
<dbReference type="Proteomes" id="UP000515121">
    <property type="component" value="Unplaced"/>
</dbReference>
<proteinExistence type="predicted"/>
<dbReference type="Gene3D" id="3.80.10.10">
    <property type="entry name" value="Ribonuclease Inhibitor"/>
    <property type="match status" value="1"/>
</dbReference>
<keyword evidence="3" id="KW-1185">Reference proteome</keyword>
<dbReference type="PANTHER" id="PTHR33463">
    <property type="entry name" value="NB-ARC DOMAIN-CONTAINING PROTEIN-RELATED"/>
    <property type="match status" value="1"/>
</dbReference>
<gene>
    <name evidence="4" type="primary">LOC111277597</name>
</gene>
<dbReference type="Pfam" id="PF23247">
    <property type="entry name" value="LRR_RPS2"/>
    <property type="match status" value="2"/>
</dbReference>
<feature type="domain" description="Disease resistance protein At4g27190-like leucine-rich repeats" evidence="2">
    <location>
        <begin position="114"/>
        <end position="212"/>
    </location>
</feature>
<evidence type="ECO:0000313" key="3">
    <source>
        <dbReference type="Proteomes" id="UP000515121"/>
    </source>
</evidence>
<dbReference type="InterPro" id="IPR032675">
    <property type="entry name" value="LRR_dom_sf"/>
</dbReference>
<dbReference type="InterPro" id="IPR057135">
    <property type="entry name" value="At4g27190-like_LRR"/>
</dbReference>
<organism evidence="3 4">
    <name type="scientific">Durio zibethinus</name>
    <name type="common">Durian</name>
    <dbReference type="NCBI Taxonomy" id="66656"/>
    <lineage>
        <taxon>Eukaryota</taxon>
        <taxon>Viridiplantae</taxon>
        <taxon>Streptophyta</taxon>
        <taxon>Embryophyta</taxon>
        <taxon>Tracheophyta</taxon>
        <taxon>Spermatophyta</taxon>
        <taxon>Magnoliopsida</taxon>
        <taxon>eudicotyledons</taxon>
        <taxon>Gunneridae</taxon>
        <taxon>Pentapetalae</taxon>
        <taxon>rosids</taxon>
        <taxon>malvids</taxon>
        <taxon>Malvales</taxon>
        <taxon>Malvaceae</taxon>
        <taxon>Helicteroideae</taxon>
        <taxon>Durio</taxon>
    </lineage>
</organism>
<sequence>MVAFTSSPKEQNIEIAGIAALFSESFIQSLPNLEALLVRKAPFNEIFQCQGVGGKEEHPGAPARLSEVTLIELPELTDIWKEEYQIGEIFSNLGTLEMSKCDKLKTLVPSSVYLKNLTTLQVSNCHGLKNLVSIPTAKSLVVLTKMIVTNCQMIEEIIAHGSDDVKDSIVFSQLESSAIGSLPSLSSFCSGNYAFGFPSLEEVIVTNCRKMKIFCRGELTAPSLQRVKFAEDKEHWDGNVNTTMEKIFIEMNSIAEEGCLTQAQAG</sequence>
<evidence type="ECO:0000259" key="2">
    <source>
        <dbReference type="Pfam" id="PF23247"/>
    </source>
</evidence>
<accession>A0A6P5WW72</accession>
<dbReference type="SUPFAM" id="SSF52058">
    <property type="entry name" value="L domain-like"/>
    <property type="match status" value="1"/>
</dbReference>
<dbReference type="InterPro" id="IPR050905">
    <property type="entry name" value="Plant_NBS-LRR"/>
</dbReference>
<keyword evidence="1" id="KW-0611">Plant defense</keyword>
<dbReference type="RefSeq" id="XP_022719746.1">
    <property type="nucleotide sequence ID" value="XM_022864011.1"/>
</dbReference>
<dbReference type="OrthoDB" id="1750315at2759"/>
<evidence type="ECO:0000256" key="1">
    <source>
        <dbReference type="ARBA" id="ARBA00022821"/>
    </source>
</evidence>
<dbReference type="PANTHER" id="PTHR33463:SF136">
    <property type="entry name" value="NB-ARC DOMAIN-CONTAINING PROTEIN"/>
    <property type="match status" value="1"/>
</dbReference>